<protein>
    <recommendedName>
        <fullName evidence="3">Natural product</fullName>
    </recommendedName>
</protein>
<accession>A0A4R2NSA4</accession>
<dbReference type="EMBL" id="SLXM01000005">
    <property type="protein sequence ID" value="TCP24760.1"/>
    <property type="molecule type" value="Genomic_DNA"/>
</dbReference>
<dbReference type="InterPro" id="IPR058238">
    <property type="entry name" value="Lant_leader_dom"/>
</dbReference>
<dbReference type="RefSeq" id="WP_165915711.1">
    <property type="nucleotide sequence ID" value="NZ_SLXM01000005.1"/>
</dbReference>
<comment type="caution">
    <text evidence="1">The sequence shown here is derived from an EMBL/GenBank/DDBJ whole genome shotgun (WGS) entry which is preliminary data.</text>
</comment>
<gene>
    <name evidence="1" type="ORF">EV195_105191</name>
</gene>
<keyword evidence="2" id="KW-1185">Reference proteome</keyword>
<name>A0A4R2NSA4_9FLAO</name>
<reference evidence="1 2" key="1">
    <citation type="submission" date="2019-03" db="EMBL/GenBank/DDBJ databases">
        <title>Genomic Encyclopedia of Type Strains, Phase IV (KMG-IV): sequencing the most valuable type-strain genomes for metagenomic binning, comparative biology and taxonomic classification.</title>
        <authorList>
            <person name="Goeker M."/>
        </authorList>
    </citation>
    <scope>NUCLEOTIDE SEQUENCE [LARGE SCALE GENOMIC DNA]</scope>
    <source>
        <strain evidence="1 2">DSM 14836</strain>
    </source>
</reference>
<dbReference type="Proteomes" id="UP000294564">
    <property type="component" value="Unassembled WGS sequence"/>
</dbReference>
<sequence>MKKIKLTKGLQINKDAVTKLQEDQMHDVKGGQAALSCLFESCNGKKEDKIEA</sequence>
<organism evidence="1 2">
    <name type="scientific">Tenacibaculum skagerrakense</name>
    <dbReference type="NCBI Taxonomy" id="186571"/>
    <lineage>
        <taxon>Bacteria</taxon>
        <taxon>Pseudomonadati</taxon>
        <taxon>Bacteroidota</taxon>
        <taxon>Flavobacteriia</taxon>
        <taxon>Flavobacteriales</taxon>
        <taxon>Flavobacteriaceae</taxon>
        <taxon>Tenacibaculum</taxon>
    </lineage>
</organism>
<evidence type="ECO:0000313" key="1">
    <source>
        <dbReference type="EMBL" id="TCP24760.1"/>
    </source>
</evidence>
<dbReference type="AlphaFoldDB" id="A0A4R2NSA4"/>
<evidence type="ECO:0008006" key="3">
    <source>
        <dbReference type="Google" id="ProtNLM"/>
    </source>
</evidence>
<proteinExistence type="predicted"/>
<evidence type="ECO:0000313" key="2">
    <source>
        <dbReference type="Proteomes" id="UP000294564"/>
    </source>
</evidence>
<dbReference type="NCBIfam" id="NF038153">
    <property type="entry name" value="lant_leader_L1a"/>
    <property type="match status" value="1"/>
</dbReference>